<dbReference type="KEGG" id="bcai:K788_00032660"/>
<dbReference type="AlphaFoldDB" id="A0A0P0RBM5"/>
<organism evidence="2 3">
    <name type="scientific">Paraburkholderia caribensis MBA4</name>
    <dbReference type="NCBI Taxonomy" id="1323664"/>
    <lineage>
        <taxon>Bacteria</taxon>
        <taxon>Pseudomonadati</taxon>
        <taxon>Pseudomonadota</taxon>
        <taxon>Betaproteobacteria</taxon>
        <taxon>Burkholderiales</taxon>
        <taxon>Burkholderiaceae</taxon>
        <taxon>Paraburkholderia</taxon>
    </lineage>
</organism>
<dbReference type="RefSeq" id="WP_035990486.1">
    <property type="nucleotide sequence ID" value="NZ_CP012746.1"/>
</dbReference>
<dbReference type="EMBL" id="CP012746">
    <property type="protein sequence ID" value="ALL65740.1"/>
    <property type="molecule type" value="Genomic_DNA"/>
</dbReference>
<dbReference type="Pfam" id="PF11005">
    <property type="entry name" value="DUF2844"/>
    <property type="match status" value="1"/>
</dbReference>
<evidence type="ECO:0008006" key="4">
    <source>
        <dbReference type="Google" id="ProtNLM"/>
    </source>
</evidence>
<proteinExistence type="predicted"/>
<dbReference type="GeneID" id="69969764"/>
<evidence type="ECO:0000256" key="1">
    <source>
        <dbReference type="SAM" id="SignalP"/>
    </source>
</evidence>
<name>A0A0P0RBM5_9BURK</name>
<evidence type="ECO:0000313" key="2">
    <source>
        <dbReference type="EMBL" id="ALL65740.1"/>
    </source>
</evidence>
<gene>
    <name evidence="2" type="ORF">K788_00032660</name>
</gene>
<evidence type="ECO:0000313" key="3">
    <source>
        <dbReference type="Proteomes" id="UP000019146"/>
    </source>
</evidence>
<accession>A0A0P0RBM5</accession>
<protein>
    <recommendedName>
        <fullName evidence="4">DUF2844 domain-containing protein</fullName>
    </recommendedName>
</protein>
<feature type="chain" id="PRO_5006054111" description="DUF2844 domain-containing protein" evidence="1">
    <location>
        <begin position="27"/>
        <end position="159"/>
    </location>
</feature>
<dbReference type="Proteomes" id="UP000019146">
    <property type="component" value="Chromosome 1"/>
</dbReference>
<dbReference type="InterPro" id="IPR021267">
    <property type="entry name" value="DUF2844"/>
</dbReference>
<reference evidence="2 3" key="1">
    <citation type="journal article" date="2014" name="Genome Announc.">
        <title>Draft Genome Sequence of the Haloacid-Degrading Burkholderia caribensis Strain MBA4.</title>
        <authorList>
            <person name="Pan Y."/>
            <person name="Kong K.F."/>
            <person name="Tsang J.S."/>
        </authorList>
    </citation>
    <scope>NUCLEOTIDE SEQUENCE [LARGE SCALE GENOMIC DNA]</scope>
    <source>
        <strain evidence="2 3">MBA4</strain>
    </source>
</reference>
<sequence length="159" mass="16605">MSFINTHPATAIATSVVFALCANGLAAGDARAQLGGTMPAFQVNGNPALRVLPGSAVRVRSTVDAGGTTINEYATGDGLIFAYAWQGPTMPDLTRMLGPYAERYRAQAAAQFDATGHLHASRVEQADVVVESGGQMRSYVGRAWLPAALPADVSLADLR</sequence>
<keyword evidence="1" id="KW-0732">Signal</keyword>
<feature type="signal peptide" evidence="1">
    <location>
        <begin position="1"/>
        <end position="26"/>
    </location>
</feature>